<proteinExistence type="predicted"/>
<accession>A0A644VP07</accession>
<dbReference type="EMBL" id="VSSQ01000377">
    <property type="protein sequence ID" value="MPL92987.1"/>
    <property type="molecule type" value="Genomic_DNA"/>
</dbReference>
<protein>
    <submittedName>
        <fullName evidence="1">Uncharacterized protein</fullName>
    </submittedName>
</protein>
<organism evidence="1">
    <name type="scientific">bioreactor metagenome</name>
    <dbReference type="NCBI Taxonomy" id="1076179"/>
    <lineage>
        <taxon>unclassified sequences</taxon>
        <taxon>metagenomes</taxon>
        <taxon>ecological metagenomes</taxon>
    </lineage>
</organism>
<sequence>MEYILGLIILIMIFLGYRVMKKIDDFLELPTTFPKEKKYVDYGGVILVYGKSDFADGILNILEENGEPYVHINDVGIINFEESYICFLAVDSDDYKNLIMSRNIEIGSNISNQVLLCNDLLYQNIFYRNNVPFVYVNDGPEKMIMLAKQRIKVTKND</sequence>
<evidence type="ECO:0000313" key="1">
    <source>
        <dbReference type="EMBL" id="MPL92987.1"/>
    </source>
</evidence>
<dbReference type="AlphaFoldDB" id="A0A644VP07"/>
<name>A0A644VP07_9ZZZZ</name>
<reference evidence="1" key="1">
    <citation type="submission" date="2019-08" db="EMBL/GenBank/DDBJ databases">
        <authorList>
            <person name="Kucharzyk K."/>
            <person name="Murdoch R.W."/>
            <person name="Higgins S."/>
            <person name="Loffler F."/>
        </authorList>
    </citation>
    <scope>NUCLEOTIDE SEQUENCE</scope>
</reference>
<comment type="caution">
    <text evidence="1">The sequence shown here is derived from an EMBL/GenBank/DDBJ whole genome shotgun (WGS) entry which is preliminary data.</text>
</comment>
<gene>
    <name evidence="1" type="ORF">SDC9_39111</name>
</gene>